<evidence type="ECO:0000313" key="13">
    <source>
        <dbReference type="EMBL" id="NYI06425.1"/>
    </source>
</evidence>
<dbReference type="GO" id="GO:0005886">
    <property type="term" value="C:plasma membrane"/>
    <property type="evidence" value="ECO:0007669"/>
    <property type="project" value="UniProtKB-SubCell"/>
</dbReference>
<dbReference type="Pfam" id="PF00119">
    <property type="entry name" value="ATP-synt_A"/>
    <property type="match status" value="1"/>
</dbReference>
<reference evidence="13 14" key="1">
    <citation type="submission" date="2020-07" db="EMBL/GenBank/DDBJ databases">
        <title>Sequencing the genomes of 1000 actinobacteria strains.</title>
        <authorList>
            <person name="Klenk H.-P."/>
        </authorList>
    </citation>
    <scope>NUCLEOTIDE SEQUENCE [LARGE SCALE GENOMIC DNA]</scope>
    <source>
        <strain evidence="13 14">DSM 42178</strain>
    </source>
</reference>
<organism evidence="13 14">
    <name type="scientific">Allostreptomyces psammosilenae</name>
    <dbReference type="NCBI Taxonomy" id="1892865"/>
    <lineage>
        <taxon>Bacteria</taxon>
        <taxon>Bacillati</taxon>
        <taxon>Actinomycetota</taxon>
        <taxon>Actinomycetes</taxon>
        <taxon>Kitasatosporales</taxon>
        <taxon>Streptomycetaceae</taxon>
        <taxon>Allostreptomyces</taxon>
    </lineage>
</organism>
<evidence type="ECO:0000256" key="4">
    <source>
        <dbReference type="ARBA" id="ARBA00022547"/>
    </source>
</evidence>
<dbReference type="RefSeq" id="WP_179815007.1">
    <property type="nucleotide sequence ID" value="NZ_JACBZD010000001.1"/>
</dbReference>
<keyword evidence="8 11" id="KW-0406">Ion transport</keyword>
<dbReference type="Proteomes" id="UP000567795">
    <property type="component" value="Unassembled WGS sequence"/>
</dbReference>
<evidence type="ECO:0000256" key="9">
    <source>
        <dbReference type="ARBA" id="ARBA00023136"/>
    </source>
</evidence>
<feature type="transmembrane region" description="Helical" evidence="11">
    <location>
        <begin position="93"/>
        <end position="112"/>
    </location>
</feature>
<gene>
    <name evidence="11" type="primary">atpB</name>
    <name evidence="13" type="ORF">FHU37_003368</name>
</gene>
<dbReference type="GO" id="GO:0045259">
    <property type="term" value="C:proton-transporting ATP synthase complex"/>
    <property type="evidence" value="ECO:0007669"/>
    <property type="project" value="UniProtKB-KW"/>
</dbReference>
<dbReference type="CDD" id="cd00310">
    <property type="entry name" value="ATP-synt_Fo_a_6"/>
    <property type="match status" value="1"/>
</dbReference>
<dbReference type="PANTHER" id="PTHR11410">
    <property type="entry name" value="ATP SYNTHASE SUBUNIT A"/>
    <property type="match status" value="1"/>
</dbReference>
<dbReference type="EMBL" id="JACBZD010000001">
    <property type="protein sequence ID" value="NYI06425.1"/>
    <property type="molecule type" value="Genomic_DNA"/>
</dbReference>
<sequence>MPLAAGEESSGFHAPSLAEFFPEAVLFEGTIFELNRIRIAMVLITVVVAVFFAVAMRRGSLVPRGVQNVAEAGIDFVRNQIALEFLGKRGNAYLPYLVTLFFLIFTINALAIIPGVNIAGTSTIGLPFLLAVITWACYHVAGIRELGFGGYFRGQLAPPGMPAFILPLYGLIELLQILVLRPFSLMVRLMANMMAGHIMLVLFFSGASYLLLDGEGFLRLAGVGSAVMGLGFTFFELFVAFLQAYIFTLLTAVYLDMATSHEH</sequence>
<protein>
    <recommendedName>
        <fullName evidence="11 12">ATP synthase subunit a</fullName>
    </recommendedName>
    <alternativeName>
        <fullName evidence="11">ATP synthase F0 sector subunit a</fullName>
    </alternativeName>
    <alternativeName>
        <fullName evidence="11">F-ATPase subunit 6</fullName>
    </alternativeName>
</protein>
<dbReference type="GO" id="GO:0046933">
    <property type="term" value="F:proton-transporting ATP synthase activity, rotational mechanism"/>
    <property type="evidence" value="ECO:0007669"/>
    <property type="project" value="UniProtKB-UniRule"/>
</dbReference>
<dbReference type="HAMAP" id="MF_01393">
    <property type="entry name" value="ATP_synth_a_bact"/>
    <property type="match status" value="1"/>
</dbReference>
<keyword evidence="7 11" id="KW-1133">Transmembrane helix</keyword>
<evidence type="ECO:0000256" key="1">
    <source>
        <dbReference type="ARBA" id="ARBA00004141"/>
    </source>
</evidence>
<evidence type="ECO:0000313" key="14">
    <source>
        <dbReference type="Proteomes" id="UP000567795"/>
    </source>
</evidence>
<dbReference type="NCBIfam" id="TIGR01131">
    <property type="entry name" value="ATP_synt_6_or_A"/>
    <property type="match status" value="1"/>
</dbReference>
<proteinExistence type="inferred from homology"/>
<keyword evidence="3 11" id="KW-0813">Transport</keyword>
<dbReference type="AlphaFoldDB" id="A0A852ZWR5"/>
<keyword evidence="5 11" id="KW-0812">Transmembrane</keyword>
<accession>A0A852ZWR5</accession>
<comment type="similarity">
    <text evidence="2 11 12">Belongs to the ATPase A chain family.</text>
</comment>
<evidence type="ECO:0000256" key="2">
    <source>
        <dbReference type="ARBA" id="ARBA00006810"/>
    </source>
</evidence>
<keyword evidence="10 11" id="KW-0066">ATP synthesis</keyword>
<dbReference type="Gene3D" id="1.20.120.220">
    <property type="entry name" value="ATP synthase, F0 complex, subunit A"/>
    <property type="match status" value="1"/>
</dbReference>
<dbReference type="PANTHER" id="PTHR11410:SF0">
    <property type="entry name" value="ATP SYNTHASE SUBUNIT A"/>
    <property type="match status" value="1"/>
</dbReference>
<keyword evidence="14" id="KW-1185">Reference proteome</keyword>
<keyword evidence="4 11" id="KW-0138">CF(0)</keyword>
<keyword evidence="9 11" id="KW-0472">Membrane</keyword>
<dbReference type="InterPro" id="IPR045083">
    <property type="entry name" value="ATP_synth_F0_asu_bact/mt"/>
</dbReference>
<evidence type="ECO:0000256" key="7">
    <source>
        <dbReference type="ARBA" id="ARBA00022989"/>
    </source>
</evidence>
<dbReference type="InterPro" id="IPR000568">
    <property type="entry name" value="ATP_synth_F0_asu"/>
</dbReference>
<feature type="transmembrane region" description="Helical" evidence="11">
    <location>
        <begin position="37"/>
        <end position="56"/>
    </location>
</feature>
<evidence type="ECO:0000256" key="11">
    <source>
        <dbReference type="HAMAP-Rule" id="MF_01393"/>
    </source>
</evidence>
<comment type="subcellular location">
    <subcellularLocation>
        <location evidence="11 12">Cell membrane</location>
        <topology evidence="11 12">Multi-pass membrane protein</topology>
    </subcellularLocation>
    <subcellularLocation>
        <location evidence="1">Membrane</location>
        <topology evidence="1">Multi-pass membrane protein</topology>
    </subcellularLocation>
</comment>
<evidence type="ECO:0000256" key="12">
    <source>
        <dbReference type="RuleBase" id="RU000483"/>
    </source>
</evidence>
<feature type="transmembrane region" description="Helical" evidence="11">
    <location>
        <begin position="192"/>
        <end position="212"/>
    </location>
</feature>
<dbReference type="SUPFAM" id="SSF81336">
    <property type="entry name" value="F1F0 ATP synthase subunit A"/>
    <property type="match status" value="1"/>
</dbReference>
<evidence type="ECO:0000256" key="3">
    <source>
        <dbReference type="ARBA" id="ARBA00022448"/>
    </source>
</evidence>
<evidence type="ECO:0000256" key="6">
    <source>
        <dbReference type="ARBA" id="ARBA00022781"/>
    </source>
</evidence>
<keyword evidence="11" id="KW-1003">Cell membrane</keyword>
<dbReference type="InterPro" id="IPR035908">
    <property type="entry name" value="F0_ATP_A_sf"/>
</dbReference>
<comment type="function">
    <text evidence="11 12">Key component of the proton channel; it plays a direct role in the translocation of protons across the membrane.</text>
</comment>
<name>A0A852ZWR5_9ACTN</name>
<dbReference type="PRINTS" id="PR00123">
    <property type="entry name" value="ATPASEA"/>
</dbReference>
<evidence type="ECO:0000256" key="10">
    <source>
        <dbReference type="ARBA" id="ARBA00023310"/>
    </source>
</evidence>
<evidence type="ECO:0000256" key="8">
    <source>
        <dbReference type="ARBA" id="ARBA00023065"/>
    </source>
</evidence>
<keyword evidence="6 11" id="KW-0375">Hydrogen ion transport</keyword>
<feature type="transmembrane region" description="Helical" evidence="11">
    <location>
        <begin position="161"/>
        <end position="180"/>
    </location>
</feature>
<feature type="transmembrane region" description="Helical" evidence="11">
    <location>
        <begin position="124"/>
        <end position="141"/>
    </location>
</feature>
<evidence type="ECO:0000256" key="5">
    <source>
        <dbReference type="ARBA" id="ARBA00022692"/>
    </source>
</evidence>
<comment type="caution">
    <text evidence="13">The sequence shown here is derived from an EMBL/GenBank/DDBJ whole genome shotgun (WGS) entry which is preliminary data.</text>
</comment>
<feature type="transmembrane region" description="Helical" evidence="11">
    <location>
        <begin position="232"/>
        <end position="255"/>
    </location>
</feature>